<dbReference type="InterPro" id="IPR036271">
    <property type="entry name" value="Tet_transcr_reg_TetR-rel_C_sf"/>
</dbReference>
<feature type="domain" description="HTH tetR-type" evidence="5">
    <location>
        <begin position="6"/>
        <end position="66"/>
    </location>
</feature>
<dbReference type="SUPFAM" id="SSF46689">
    <property type="entry name" value="Homeodomain-like"/>
    <property type="match status" value="1"/>
</dbReference>
<dbReference type="RefSeq" id="WP_210682635.1">
    <property type="nucleotide sequence ID" value="NZ_JAGMWN010000006.1"/>
</dbReference>
<keyword evidence="2 4" id="KW-0238">DNA-binding</keyword>
<dbReference type="PANTHER" id="PTHR47506">
    <property type="entry name" value="TRANSCRIPTIONAL REGULATORY PROTEIN"/>
    <property type="match status" value="1"/>
</dbReference>
<evidence type="ECO:0000256" key="2">
    <source>
        <dbReference type="ARBA" id="ARBA00023125"/>
    </source>
</evidence>
<organism evidence="6 7">
    <name type="scientific">Marivibrio halodurans</name>
    <dbReference type="NCBI Taxonomy" id="2039722"/>
    <lineage>
        <taxon>Bacteria</taxon>
        <taxon>Pseudomonadati</taxon>
        <taxon>Pseudomonadota</taxon>
        <taxon>Alphaproteobacteria</taxon>
        <taxon>Rhodospirillales</taxon>
        <taxon>Rhodospirillaceae</taxon>
        <taxon>Marivibrio</taxon>
    </lineage>
</organism>
<sequence>MSKKKSDRSDRLTRAAQRLFHRRGVHAVSLRDVAAAARVPPGGVFYHFPSKAALVRAAAETRRAEVEALLTRLEERLADPAERVEALCAALGEGASVTARHGCPMLRMVTELDGARGDEAEARAAMRAALADIRWFVARALRAAGRAPRIAERESARFLALWQGGIALALAGGGRAVLEEELARLPGRVLGAQGPRARKNRPEGAPGG</sequence>
<dbReference type="GO" id="GO:0003677">
    <property type="term" value="F:DNA binding"/>
    <property type="evidence" value="ECO:0007669"/>
    <property type="project" value="UniProtKB-UniRule"/>
</dbReference>
<comment type="caution">
    <text evidence="6">The sequence shown here is derived from an EMBL/GenBank/DDBJ whole genome shotgun (WGS) entry which is preliminary data.</text>
</comment>
<keyword evidence="1" id="KW-0805">Transcription regulation</keyword>
<dbReference type="InterPro" id="IPR001647">
    <property type="entry name" value="HTH_TetR"/>
</dbReference>
<dbReference type="PRINTS" id="PR00455">
    <property type="entry name" value="HTHTETR"/>
</dbReference>
<proteinExistence type="predicted"/>
<name>A0A8J7S755_9PROT</name>
<dbReference type="PANTHER" id="PTHR47506:SF1">
    <property type="entry name" value="HTH-TYPE TRANSCRIPTIONAL REGULATOR YJDC"/>
    <property type="match status" value="1"/>
</dbReference>
<gene>
    <name evidence="6" type="ORF">KAJ83_13630</name>
</gene>
<dbReference type="Proteomes" id="UP000672602">
    <property type="component" value="Unassembled WGS sequence"/>
</dbReference>
<evidence type="ECO:0000259" key="5">
    <source>
        <dbReference type="PROSITE" id="PS50977"/>
    </source>
</evidence>
<dbReference type="EMBL" id="JAGMWN010000006">
    <property type="protein sequence ID" value="MBP5858054.1"/>
    <property type="molecule type" value="Genomic_DNA"/>
</dbReference>
<dbReference type="Gene3D" id="1.10.357.10">
    <property type="entry name" value="Tetracycline Repressor, domain 2"/>
    <property type="match status" value="1"/>
</dbReference>
<protein>
    <submittedName>
        <fullName evidence="6">TetR/AcrR family transcriptional regulator</fullName>
    </submittedName>
</protein>
<keyword evidence="3" id="KW-0804">Transcription</keyword>
<dbReference type="PROSITE" id="PS50977">
    <property type="entry name" value="HTH_TETR_2"/>
    <property type="match status" value="1"/>
</dbReference>
<evidence type="ECO:0000256" key="3">
    <source>
        <dbReference type="ARBA" id="ARBA00023163"/>
    </source>
</evidence>
<evidence type="ECO:0000256" key="4">
    <source>
        <dbReference type="PROSITE-ProRule" id="PRU00335"/>
    </source>
</evidence>
<feature type="DNA-binding region" description="H-T-H motif" evidence="4">
    <location>
        <begin position="29"/>
        <end position="48"/>
    </location>
</feature>
<evidence type="ECO:0000256" key="1">
    <source>
        <dbReference type="ARBA" id="ARBA00023015"/>
    </source>
</evidence>
<accession>A0A8J7S755</accession>
<dbReference type="SUPFAM" id="SSF48498">
    <property type="entry name" value="Tetracyclin repressor-like, C-terminal domain"/>
    <property type="match status" value="1"/>
</dbReference>
<evidence type="ECO:0000313" key="7">
    <source>
        <dbReference type="Proteomes" id="UP000672602"/>
    </source>
</evidence>
<dbReference type="Pfam" id="PF00440">
    <property type="entry name" value="TetR_N"/>
    <property type="match status" value="1"/>
</dbReference>
<reference evidence="6" key="1">
    <citation type="submission" date="2021-04" db="EMBL/GenBank/DDBJ databases">
        <authorList>
            <person name="Zhang D.-C."/>
        </authorList>
    </citation>
    <scope>NUCLEOTIDE SEQUENCE</scope>
    <source>
        <strain evidence="6">CGMCC 1.15697</strain>
    </source>
</reference>
<evidence type="ECO:0000313" key="6">
    <source>
        <dbReference type="EMBL" id="MBP5858054.1"/>
    </source>
</evidence>
<dbReference type="AlphaFoldDB" id="A0A8J7S755"/>
<dbReference type="InterPro" id="IPR009057">
    <property type="entry name" value="Homeodomain-like_sf"/>
</dbReference>
<keyword evidence="7" id="KW-1185">Reference proteome</keyword>